<dbReference type="GO" id="GO:0090374">
    <property type="term" value="P:oligopeptide export from mitochondrion"/>
    <property type="evidence" value="ECO:0007669"/>
    <property type="project" value="TreeGrafter"/>
</dbReference>
<keyword evidence="4" id="KW-0547">Nucleotide-binding</keyword>
<dbReference type="SUPFAM" id="SSF52540">
    <property type="entry name" value="P-loop containing nucleoside triphosphate hydrolases"/>
    <property type="match status" value="1"/>
</dbReference>
<evidence type="ECO:0000256" key="2">
    <source>
        <dbReference type="ARBA" id="ARBA00022448"/>
    </source>
</evidence>
<dbReference type="InterPro" id="IPR003439">
    <property type="entry name" value="ABC_transporter-like_ATP-bd"/>
</dbReference>
<dbReference type="PANTHER" id="PTHR43394:SF1">
    <property type="entry name" value="ATP-BINDING CASSETTE SUB-FAMILY B MEMBER 10, MITOCHONDRIAL"/>
    <property type="match status" value="1"/>
</dbReference>
<evidence type="ECO:0000256" key="4">
    <source>
        <dbReference type="ARBA" id="ARBA00022741"/>
    </source>
</evidence>
<dbReference type="GO" id="GO:0015421">
    <property type="term" value="F:ABC-type oligopeptide transporter activity"/>
    <property type="evidence" value="ECO:0007669"/>
    <property type="project" value="TreeGrafter"/>
</dbReference>
<dbReference type="InterPro" id="IPR003593">
    <property type="entry name" value="AAA+_ATPase"/>
</dbReference>
<evidence type="ECO:0000256" key="3">
    <source>
        <dbReference type="ARBA" id="ARBA00022692"/>
    </source>
</evidence>
<sequence length="329" mass="35714">MRLTWLRPGFRLIVGIKLGGWVHGRAQAGQLTNVVHLTHTVGGSLSGLTTLHKSLLSGACAAARIAELEDNPRLVEQPGGTILSELKGAIKFTNINFCYPTRPETQILRNFNLELQPGEVFALVGESGGGKSTIGQLLQRLYDPQTGDITIDEVGLVDLDQQWLRRHIGVVSQEPTLFSGSILNNIRYARPQASQEAVETRRSKPMPIPSSKFPDGYHTLVGERGAQLSGGQRQRIAIARALLAEPKVLLLDEATSALDAESELLVQEALERAMQGRTTIVIAHRLSTVCKADRIGLLQDGELKEIGTHRALMAKGGDYAKLAKAQLGE</sequence>
<gene>
    <name evidence="9" type="ORF">CYMTET_31582</name>
</gene>
<evidence type="ECO:0000313" key="9">
    <source>
        <dbReference type="EMBL" id="KAK3259419.1"/>
    </source>
</evidence>
<dbReference type="PROSITE" id="PS50893">
    <property type="entry name" value="ABC_TRANSPORTER_2"/>
    <property type="match status" value="1"/>
</dbReference>
<keyword evidence="5" id="KW-0067">ATP-binding</keyword>
<dbReference type="FunFam" id="3.40.50.300:FF:000836">
    <property type="entry name" value="ABC transporter B family member 25"/>
    <property type="match status" value="1"/>
</dbReference>
<comment type="caution">
    <text evidence="9">The sequence shown here is derived from an EMBL/GenBank/DDBJ whole genome shotgun (WGS) entry which is preliminary data.</text>
</comment>
<accession>A0AAE0FGS1</accession>
<dbReference type="PROSITE" id="PS00211">
    <property type="entry name" value="ABC_TRANSPORTER_1"/>
    <property type="match status" value="1"/>
</dbReference>
<keyword evidence="3" id="KW-0812">Transmembrane</keyword>
<dbReference type="Gene3D" id="3.40.50.300">
    <property type="entry name" value="P-loop containing nucleotide triphosphate hydrolases"/>
    <property type="match status" value="1"/>
</dbReference>
<dbReference type="SMART" id="SM00382">
    <property type="entry name" value="AAA"/>
    <property type="match status" value="1"/>
</dbReference>
<evidence type="ECO:0000259" key="8">
    <source>
        <dbReference type="PROSITE" id="PS50893"/>
    </source>
</evidence>
<protein>
    <recommendedName>
        <fullName evidence="8">ABC transporter domain-containing protein</fullName>
    </recommendedName>
</protein>
<dbReference type="PANTHER" id="PTHR43394">
    <property type="entry name" value="ATP-DEPENDENT PERMEASE MDL1, MITOCHONDRIAL"/>
    <property type="match status" value="1"/>
</dbReference>
<keyword evidence="2" id="KW-0813">Transport</keyword>
<dbReference type="GO" id="GO:0005524">
    <property type="term" value="F:ATP binding"/>
    <property type="evidence" value="ECO:0007669"/>
    <property type="project" value="UniProtKB-KW"/>
</dbReference>
<dbReference type="EMBL" id="LGRX02018757">
    <property type="protein sequence ID" value="KAK3259419.1"/>
    <property type="molecule type" value="Genomic_DNA"/>
</dbReference>
<dbReference type="InterPro" id="IPR027417">
    <property type="entry name" value="P-loop_NTPase"/>
</dbReference>
<evidence type="ECO:0000256" key="6">
    <source>
        <dbReference type="ARBA" id="ARBA00022989"/>
    </source>
</evidence>
<dbReference type="InterPro" id="IPR017871">
    <property type="entry name" value="ABC_transporter-like_CS"/>
</dbReference>
<dbReference type="InterPro" id="IPR039421">
    <property type="entry name" value="Type_1_exporter"/>
</dbReference>
<dbReference type="AlphaFoldDB" id="A0AAE0FGS1"/>
<dbReference type="CDD" id="cd03249">
    <property type="entry name" value="ABC_MTABC3_MDL1_MDL2"/>
    <property type="match status" value="1"/>
</dbReference>
<name>A0AAE0FGS1_9CHLO</name>
<keyword evidence="10" id="KW-1185">Reference proteome</keyword>
<keyword evidence="7" id="KW-0472">Membrane</keyword>
<dbReference type="GO" id="GO:0016887">
    <property type="term" value="F:ATP hydrolysis activity"/>
    <property type="evidence" value="ECO:0007669"/>
    <property type="project" value="InterPro"/>
</dbReference>
<organism evidence="9 10">
    <name type="scientific">Cymbomonas tetramitiformis</name>
    <dbReference type="NCBI Taxonomy" id="36881"/>
    <lineage>
        <taxon>Eukaryota</taxon>
        <taxon>Viridiplantae</taxon>
        <taxon>Chlorophyta</taxon>
        <taxon>Pyramimonadophyceae</taxon>
        <taxon>Pyramimonadales</taxon>
        <taxon>Pyramimonadaceae</taxon>
        <taxon>Cymbomonas</taxon>
    </lineage>
</organism>
<dbReference type="Pfam" id="PF00005">
    <property type="entry name" value="ABC_tran"/>
    <property type="match status" value="1"/>
</dbReference>
<reference evidence="9 10" key="1">
    <citation type="journal article" date="2015" name="Genome Biol. Evol.">
        <title>Comparative Genomics of a Bacterivorous Green Alga Reveals Evolutionary Causalities and Consequences of Phago-Mixotrophic Mode of Nutrition.</title>
        <authorList>
            <person name="Burns J.A."/>
            <person name="Paasch A."/>
            <person name="Narechania A."/>
            <person name="Kim E."/>
        </authorList>
    </citation>
    <scope>NUCLEOTIDE SEQUENCE [LARGE SCALE GENOMIC DNA]</scope>
    <source>
        <strain evidence="9 10">PLY_AMNH</strain>
    </source>
</reference>
<dbReference type="InterPro" id="IPR036640">
    <property type="entry name" value="ABC1_TM_sf"/>
</dbReference>
<proteinExistence type="predicted"/>
<dbReference type="Gene3D" id="1.20.1560.10">
    <property type="entry name" value="ABC transporter type 1, transmembrane domain"/>
    <property type="match status" value="1"/>
</dbReference>
<feature type="domain" description="ABC transporter" evidence="8">
    <location>
        <begin position="90"/>
        <end position="325"/>
    </location>
</feature>
<evidence type="ECO:0000256" key="5">
    <source>
        <dbReference type="ARBA" id="ARBA00022840"/>
    </source>
</evidence>
<evidence type="ECO:0000313" key="10">
    <source>
        <dbReference type="Proteomes" id="UP001190700"/>
    </source>
</evidence>
<dbReference type="GO" id="GO:0005743">
    <property type="term" value="C:mitochondrial inner membrane"/>
    <property type="evidence" value="ECO:0007669"/>
    <property type="project" value="TreeGrafter"/>
</dbReference>
<evidence type="ECO:0000256" key="1">
    <source>
        <dbReference type="ARBA" id="ARBA00004141"/>
    </source>
</evidence>
<comment type="subcellular location">
    <subcellularLocation>
        <location evidence="1">Membrane</location>
        <topology evidence="1">Multi-pass membrane protein</topology>
    </subcellularLocation>
</comment>
<evidence type="ECO:0000256" key="7">
    <source>
        <dbReference type="ARBA" id="ARBA00023136"/>
    </source>
</evidence>
<keyword evidence="6" id="KW-1133">Transmembrane helix</keyword>
<dbReference type="Proteomes" id="UP001190700">
    <property type="component" value="Unassembled WGS sequence"/>
</dbReference>